<feature type="compositionally biased region" description="Polar residues" evidence="1">
    <location>
        <begin position="96"/>
        <end position="112"/>
    </location>
</feature>
<evidence type="ECO:0008006" key="4">
    <source>
        <dbReference type="Google" id="ProtNLM"/>
    </source>
</evidence>
<feature type="compositionally biased region" description="Basic and acidic residues" evidence="1">
    <location>
        <begin position="137"/>
        <end position="150"/>
    </location>
</feature>
<dbReference type="EMBL" id="QGKV02000649">
    <property type="protein sequence ID" value="KAF3582801.1"/>
    <property type="molecule type" value="Genomic_DNA"/>
</dbReference>
<dbReference type="Proteomes" id="UP000266723">
    <property type="component" value="Unassembled WGS sequence"/>
</dbReference>
<proteinExistence type="predicted"/>
<reference evidence="2 3" key="1">
    <citation type="journal article" date="2020" name="BMC Genomics">
        <title>Intraspecific diversification of the crop wild relative Brassica cretica Lam. using demographic model selection.</title>
        <authorList>
            <person name="Kioukis A."/>
            <person name="Michalopoulou V.A."/>
            <person name="Briers L."/>
            <person name="Pirintsos S."/>
            <person name="Studholme D.J."/>
            <person name="Pavlidis P."/>
            <person name="Sarris P.F."/>
        </authorList>
    </citation>
    <scope>NUCLEOTIDE SEQUENCE [LARGE SCALE GENOMIC DNA]</scope>
    <source>
        <strain evidence="3">cv. PFS-1207/04</strain>
    </source>
</reference>
<keyword evidence="3" id="KW-1185">Reference proteome</keyword>
<evidence type="ECO:0000256" key="1">
    <source>
        <dbReference type="SAM" id="MobiDB-lite"/>
    </source>
</evidence>
<accession>A0ABQ7DZ56</accession>
<comment type="caution">
    <text evidence="2">The sequence shown here is derived from an EMBL/GenBank/DDBJ whole genome shotgun (WGS) entry which is preliminary data.</text>
</comment>
<gene>
    <name evidence="2" type="ORF">DY000_02031778</name>
</gene>
<evidence type="ECO:0000313" key="3">
    <source>
        <dbReference type="Proteomes" id="UP000266723"/>
    </source>
</evidence>
<evidence type="ECO:0000313" key="2">
    <source>
        <dbReference type="EMBL" id="KAF3582801.1"/>
    </source>
</evidence>
<protein>
    <recommendedName>
        <fullName evidence="4">Peroxin-14</fullName>
    </recommendedName>
</protein>
<organism evidence="2 3">
    <name type="scientific">Brassica cretica</name>
    <name type="common">Mustard</name>
    <dbReference type="NCBI Taxonomy" id="69181"/>
    <lineage>
        <taxon>Eukaryota</taxon>
        <taxon>Viridiplantae</taxon>
        <taxon>Streptophyta</taxon>
        <taxon>Embryophyta</taxon>
        <taxon>Tracheophyta</taxon>
        <taxon>Spermatophyta</taxon>
        <taxon>Magnoliopsida</taxon>
        <taxon>eudicotyledons</taxon>
        <taxon>Gunneridae</taxon>
        <taxon>Pentapetalae</taxon>
        <taxon>rosids</taxon>
        <taxon>malvids</taxon>
        <taxon>Brassicales</taxon>
        <taxon>Brassicaceae</taxon>
        <taxon>Brassiceae</taxon>
        <taxon>Brassica</taxon>
    </lineage>
</organism>
<feature type="region of interest" description="Disordered" evidence="1">
    <location>
        <begin position="45"/>
        <end position="156"/>
    </location>
</feature>
<feature type="compositionally biased region" description="Polar residues" evidence="1">
    <location>
        <begin position="49"/>
        <end position="63"/>
    </location>
</feature>
<name>A0ABQ7DZ56_BRACR</name>
<sequence>MTELRGMLSSLIDEIRNQRIANQTIANRLDQAERELAEHRAANVRERNQTSLDPLRGTSNPQNAGLFGTPEIPSARSGRYTGENSQRLLPKGMTHRSLSYSGLDEITTSTKYSDPIPEWINEKAGGTENTDPAAEPFDPRESNSIRHEDLPPSGIR</sequence>